<dbReference type="PANTHER" id="PTHR11533">
    <property type="entry name" value="PROTEASE M1 ZINC METALLOPROTEASE"/>
    <property type="match status" value="1"/>
</dbReference>
<feature type="domain" description="ERAP1-like C-terminal" evidence="3">
    <location>
        <begin position="2"/>
        <end position="240"/>
    </location>
</feature>
<organism evidence="4 5">
    <name type="scientific">Ataeniobius toweri</name>
    <dbReference type="NCBI Taxonomy" id="208326"/>
    <lineage>
        <taxon>Eukaryota</taxon>
        <taxon>Metazoa</taxon>
        <taxon>Chordata</taxon>
        <taxon>Craniata</taxon>
        <taxon>Vertebrata</taxon>
        <taxon>Euteleostomi</taxon>
        <taxon>Actinopterygii</taxon>
        <taxon>Neopterygii</taxon>
        <taxon>Teleostei</taxon>
        <taxon>Neoteleostei</taxon>
        <taxon>Acanthomorphata</taxon>
        <taxon>Ovalentaria</taxon>
        <taxon>Atherinomorphae</taxon>
        <taxon>Cyprinodontiformes</taxon>
        <taxon>Goodeidae</taxon>
        <taxon>Ataeniobius</taxon>
    </lineage>
</organism>
<evidence type="ECO:0000259" key="3">
    <source>
        <dbReference type="Pfam" id="PF11838"/>
    </source>
</evidence>
<comment type="similarity">
    <text evidence="1">Belongs to the peptidase M1 family.</text>
</comment>
<feature type="non-terminal residue" evidence="4">
    <location>
        <position position="1"/>
    </location>
</feature>
<proteinExistence type="inferred from homology"/>
<evidence type="ECO:0000313" key="5">
    <source>
        <dbReference type="Proteomes" id="UP001345963"/>
    </source>
</evidence>
<comment type="caution">
    <text evidence="4">The sequence shown here is derived from an EMBL/GenBank/DDBJ whole genome shotgun (WGS) entry which is preliminary data.</text>
</comment>
<reference evidence="4 5" key="1">
    <citation type="submission" date="2021-07" db="EMBL/GenBank/DDBJ databases">
        <authorList>
            <person name="Palmer J.M."/>
        </authorList>
    </citation>
    <scope>NUCLEOTIDE SEQUENCE [LARGE SCALE GENOMIC DNA]</scope>
    <source>
        <strain evidence="4 5">AT_MEX2019</strain>
        <tissue evidence="4">Muscle</tissue>
    </source>
</reference>
<keyword evidence="5" id="KW-1185">Reference proteome</keyword>
<dbReference type="PANTHER" id="PTHR11533:SF239">
    <property type="entry name" value="ENDOPLASMIC RETICULUM AMINOPEPTIDASE 2"/>
    <property type="match status" value="1"/>
</dbReference>
<dbReference type="Proteomes" id="UP001345963">
    <property type="component" value="Unassembled WGS sequence"/>
</dbReference>
<dbReference type="InterPro" id="IPR024571">
    <property type="entry name" value="ERAP1-like_C_dom"/>
</dbReference>
<dbReference type="InterPro" id="IPR050344">
    <property type="entry name" value="Peptidase_M1_aminopeptidases"/>
</dbReference>
<name>A0ABU7A903_9TELE</name>
<evidence type="ECO:0000313" key="4">
    <source>
        <dbReference type="EMBL" id="MED6234316.1"/>
    </source>
</evidence>
<dbReference type="EMBL" id="JAHUTI010006394">
    <property type="protein sequence ID" value="MED6234316.1"/>
    <property type="molecule type" value="Genomic_DNA"/>
</dbReference>
<keyword evidence="2" id="KW-0175">Coiled coil</keyword>
<evidence type="ECO:0000256" key="2">
    <source>
        <dbReference type="SAM" id="Coils"/>
    </source>
</evidence>
<dbReference type="Gene3D" id="1.25.50.20">
    <property type="match status" value="1"/>
</dbReference>
<accession>A0ABU7A903</accession>
<gene>
    <name evidence="4" type="ORF">ATANTOWER_026758</name>
</gene>
<evidence type="ECO:0000256" key="1">
    <source>
        <dbReference type="ARBA" id="ARBA00010136"/>
    </source>
</evidence>
<sequence>LGYLEFFYHIIEKRDEPSLTKGLGKYILQFFRTVIDQQTWSDSGTVSERRLRSEVLSLACHLEYPPCVERANQHFKDWLQSNGTLNLPTDVAETVFSVGAQDDYGWTSLLHTYKISLSEAQKKKILFALATSRDTDKLQRLLAMGLEGEVIRSQDLSYVVWMVARNPKGYHLAWNFVKHNWDTLVEKFQLGSSCIRSMIVGTTGQFSFPEELTEVQQFFESIKEQASQLRATQIALDNLQKNIRWVQRNLETLRNWLNEQMK</sequence>
<protein>
    <recommendedName>
        <fullName evidence="3">ERAP1-like C-terminal domain-containing protein</fullName>
    </recommendedName>
</protein>
<dbReference type="Pfam" id="PF11838">
    <property type="entry name" value="ERAP1_C"/>
    <property type="match status" value="1"/>
</dbReference>
<feature type="coiled-coil region" evidence="2">
    <location>
        <begin position="222"/>
        <end position="249"/>
    </location>
</feature>